<comment type="subcellular location">
    <subcellularLocation>
        <location evidence="10">Cell membrane</location>
        <topology evidence="10">Multi-pass membrane protein</topology>
    </subcellularLocation>
    <subcellularLocation>
        <location evidence="2">Membrane</location>
        <topology evidence="2">Multi-pass membrane protein</topology>
    </subcellularLocation>
</comment>
<evidence type="ECO:0000256" key="10">
    <source>
        <dbReference type="RuleBase" id="RU362083"/>
    </source>
</evidence>
<dbReference type="GO" id="GO:0008553">
    <property type="term" value="F:P-type proton-exporting transporter activity"/>
    <property type="evidence" value="ECO:0007669"/>
    <property type="project" value="UniProtKB-UniRule"/>
</dbReference>
<keyword evidence="14" id="KW-1185">Reference proteome</keyword>
<dbReference type="Pfam" id="PF00122">
    <property type="entry name" value="E1-E2_ATPase"/>
    <property type="match status" value="2"/>
</dbReference>
<comment type="caution">
    <text evidence="10">Lacks conserved residue(s) required for the propagation of feature annotation.</text>
</comment>
<dbReference type="SUPFAM" id="SSF81665">
    <property type="entry name" value="Calcium ATPase, transmembrane domain M"/>
    <property type="match status" value="1"/>
</dbReference>
<evidence type="ECO:0000256" key="8">
    <source>
        <dbReference type="ARBA" id="ARBA00022989"/>
    </source>
</evidence>
<dbReference type="SFLD" id="SFLDF00027">
    <property type="entry name" value="p-type_atpase"/>
    <property type="match status" value="1"/>
</dbReference>
<feature type="transmembrane region" description="Helical" evidence="10">
    <location>
        <begin position="367"/>
        <end position="384"/>
    </location>
</feature>
<evidence type="ECO:0000313" key="13">
    <source>
        <dbReference type="EMBL" id="KAJ6034369.1"/>
    </source>
</evidence>
<dbReference type="Gene3D" id="3.40.1110.10">
    <property type="entry name" value="Calcium-transporting ATPase, cytoplasmic domain N"/>
    <property type="match status" value="1"/>
</dbReference>
<feature type="transmembrane region" description="Helical" evidence="10">
    <location>
        <begin position="774"/>
        <end position="798"/>
    </location>
</feature>
<evidence type="ECO:0000256" key="11">
    <source>
        <dbReference type="SAM" id="MobiDB-lite"/>
    </source>
</evidence>
<keyword evidence="10" id="KW-0460">Magnesium</keyword>
<evidence type="ECO:0000256" key="3">
    <source>
        <dbReference type="ARBA" id="ARBA00008804"/>
    </source>
</evidence>
<dbReference type="InterPro" id="IPR018303">
    <property type="entry name" value="ATPase_P-typ_P_site"/>
</dbReference>
<feature type="region of interest" description="Disordered" evidence="11">
    <location>
        <begin position="244"/>
        <end position="292"/>
    </location>
</feature>
<keyword evidence="10" id="KW-0813">Transport</keyword>
<dbReference type="SFLD" id="SFLDS00003">
    <property type="entry name" value="Haloacid_Dehalogenase"/>
    <property type="match status" value="1"/>
</dbReference>
<dbReference type="SUPFAM" id="SSF81653">
    <property type="entry name" value="Calcium ATPase, transduction domain A"/>
    <property type="match status" value="2"/>
</dbReference>
<evidence type="ECO:0000256" key="2">
    <source>
        <dbReference type="ARBA" id="ARBA00004141"/>
    </source>
</evidence>
<dbReference type="FunFam" id="1.20.1110.10:FF:000021">
    <property type="entry name" value="Plasma membrane ATPase"/>
    <property type="match status" value="1"/>
</dbReference>
<dbReference type="PANTHER" id="PTHR42861">
    <property type="entry name" value="CALCIUM-TRANSPORTING ATPASE"/>
    <property type="match status" value="1"/>
</dbReference>
<dbReference type="PRINTS" id="PR00119">
    <property type="entry name" value="CATATPASE"/>
</dbReference>
<dbReference type="PRINTS" id="PR00120">
    <property type="entry name" value="HATPASE"/>
</dbReference>
<name>A0AAD6I5Y2_PENCN</name>
<comment type="caution">
    <text evidence="13">The sequence shown here is derived from an EMBL/GenBank/DDBJ whole genome shotgun (WGS) entry which is preliminary data.</text>
</comment>
<dbReference type="InterPro" id="IPR023298">
    <property type="entry name" value="ATPase_P-typ_TM_dom_sf"/>
</dbReference>
<keyword evidence="6 10" id="KW-0067">ATP-binding</keyword>
<dbReference type="InterPro" id="IPR008250">
    <property type="entry name" value="ATPase_P-typ_transduc_dom_A_sf"/>
</dbReference>
<dbReference type="NCBIfam" id="TIGR01647">
    <property type="entry name" value="ATPase-IIIA_H"/>
    <property type="match status" value="1"/>
</dbReference>
<reference evidence="13" key="1">
    <citation type="journal article" date="2023" name="IMA Fungus">
        <title>Comparative genomic study of the Penicillium genus elucidates a diverse pangenome and 15 lateral gene transfer events.</title>
        <authorList>
            <person name="Petersen C."/>
            <person name="Sorensen T."/>
            <person name="Nielsen M.R."/>
            <person name="Sondergaard T.E."/>
            <person name="Sorensen J.L."/>
            <person name="Fitzpatrick D.A."/>
            <person name="Frisvad J.C."/>
            <person name="Nielsen K.L."/>
        </authorList>
    </citation>
    <scope>NUCLEOTIDE SEQUENCE</scope>
    <source>
        <strain evidence="13">IBT 15450</strain>
    </source>
</reference>
<evidence type="ECO:0000256" key="4">
    <source>
        <dbReference type="ARBA" id="ARBA00022692"/>
    </source>
</evidence>
<keyword evidence="5 10" id="KW-0547">Nucleotide-binding</keyword>
<evidence type="ECO:0000256" key="5">
    <source>
        <dbReference type="ARBA" id="ARBA00022741"/>
    </source>
</evidence>
<dbReference type="Proteomes" id="UP001219568">
    <property type="component" value="Unassembled WGS sequence"/>
</dbReference>
<evidence type="ECO:0000256" key="9">
    <source>
        <dbReference type="ARBA" id="ARBA00023136"/>
    </source>
</evidence>
<keyword evidence="8 10" id="KW-1133">Transmembrane helix</keyword>
<dbReference type="InterPro" id="IPR059000">
    <property type="entry name" value="ATPase_P-type_domA"/>
</dbReference>
<dbReference type="FunFam" id="3.40.50.1000:FF:000008">
    <property type="entry name" value="Plasma membrane ATPase"/>
    <property type="match status" value="1"/>
</dbReference>
<gene>
    <name evidence="13" type="ORF">N7460_008544</name>
</gene>
<dbReference type="FunFam" id="2.70.150.10:FF:000030">
    <property type="entry name" value="Plasma membrane ATPase"/>
    <property type="match status" value="1"/>
</dbReference>
<keyword evidence="9 10" id="KW-0472">Membrane</keyword>
<proteinExistence type="inferred from homology"/>
<dbReference type="Gene3D" id="1.20.1110.10">
    <property type="entry name" value="Calcium-transporting ATPase, transmembrane domain"/>
    <property type="match status" value="2"/>
</dbReference>
<dbReference type="InterPro" id="IPR036412">
    <property type="entry name" value="HAD-like_sf"/>
</dbReference>
<comment type="similarity">
    <text evidence="3 10">Belongs to the cation transport ATPase (P-type) (TC 3.A.3) family. Type IIIA subfamily.</text>
</comment>
<keyword evidence="10" id="KW-0406">Ion transport</keyword>
<dbReference type="FunFam" id="3.40.1110.10:FF:000005">
    <property type="entry name" value="Plasma membrane ATPase"/>
    <property type="match status" value="1"/>
</dbReference>
<dbReference type="InterPro" id="IPR006534">
    <property type="entry name" value="P-type_ATPase_IIIA"/>
</dbReference>
<dbReference type="GO" id="GO:0005524">
    <property type="term" value="F:ATP binding"/>
    <property type="evidence" value="ECO:0007669"/>
    <property type="project" value="UniProtKB-UniRule"/>
</dbReference>
<accession>A0AAD6I5Y2</accession>
<evidence type="ECO:0000259" key="12">
    <source>
        <dbReference type="SMART" id="SM00831"/>
    </source>
</evidence>
<dbReference type="EMBL" id="JAQJZL010000010">
    <property type="protein sequence ID" value="KAJ6034369.1"/>
    <property type="molecule type" value="Genomic_DNA"/>
</dbReference>
<feature type="transmembrane region" description="Helical" evidence="10">
    <location>
        <begin position="874"/>
        <end position="896"/>
    </location>
</feature>
<feature type="transmembrane region" description="Helical" evidence="10">
    <location>
        <begin position="747"/>
        <end position="768"/>
    </location>
</feature>
<dbReference type="GO" id="GO:0120029">
    <property type="term" value="P:proton export across plasma membrane"/>
    <property type="evidence" value="ECO:0007669"/>
    <property type="project" value="UniProtKB-UniRule"/>
</dbReference>
<feature type="transmembrane region" description="Helical" evidence="10">
    <location>
        <begin position="810"/>
        <end position="828"/>
    </location>
</feature>
<dbReference type="InterPro" id="IPR004014">
    <property type="entry name" value="ATPase_P-typ_cation-transptr_N"/>
</dbReference>
<dbReference type="Gene3D" id="2.70.150.10">
    <property type="entry name" value="Calcium-transporting ATPase, cytoplasmic transduction domain A"/>
    <property type="match status" value="2"/>
</dbReference>
<evidence type="ECO:0000256" key="6">
    <source>
        <dbReference type="ARBA" id="ARBA00022840"/>
    </source>
</evidence>
<dbReference type="GO" id="GO:0016887">
    <property type="term" value="F:ATP hydrolysis activity"/>
    <property type="evidence" value="ECO:0007669"/>
    <property type="project" value="InterPro"/>
</dbReference>
<reference evidence="13" key="2">
    <citation type="submission" date="2023-01" db="EMBL/GenBank/DDBJ databases">
        <authorList>
            <person name="Petersen C."/>
        </authorList>
    </citation>
    <scope>NUCLEOTIDE SEQUENCE</scope>
    <source>
        <strain evidence="13">IBT 15450</strain>
    </source>
</reference>
<dbReference type="Gene3D" id="3.40.50.1000">
    <property type="entry name" value="HAD superfamily/HAD-like"/>
    <property type="match status" value="1"/>
</dbReference>
<dbReference type="InterPro" id="IPR023214">
    <property type="entry name" value="HAD_sf"/>
</dbReference>
<dbReference type="InterPro" id="IPR044492">
    <property type="entry name" value="P_typ_ATPase_HD_dom"/>
</dbReference>
<dbReference type="GO" id="GO:0005886">
    <property type="term" value="C:plasma membrane"/>
    <property type="evidence" value="ECO:0007669"/>
    <property type="project" value="UniProtKB-SubCell"/>
</dbReference>
<dbReference type="EC" id="7.1.2.1" evidence="10"/>
<protein>
    <recommendedName>
        <fullName evidence="10">Plasma membrane ATPase</fullName>
        <ecNumber evidence="10">7.1.2.1</ecNumber>
    </recommendedName>
</protein>
<organism evidence="13 14">
    <name type="scientific">Penicillium canescens</name>
    <dbReference type="NCBI Taxonomy" id="5083"/>
    <lineage>
        <taxon>Eukaryota</taxon>
        <taxon>Fungi</taxon>
        <taxon>Dikarya</taxon>
        <taxon>Ascomycota</taxon>
        <taxon>Pezizomycotina</taxon>
        <taxon>Eurotiomycetes</taxon>
        <taxon>Eurotiomycetidae</taxon>
        <taxon>Eurotiales</taxon>
        <taxon>Aspergillaceae</taxon>
        <taxon>Penicillium</taxon>
    </lineage>
</organism>
<feature type="transmembrane region" description="Helical" evidence="10">
    <location>
        <begin position="404"/>
        <end position="429"/>
    </location>
</feature>
<keyword evidence="4 10" id="KW-0812">Transmembrane</keyword>
<evidence type="ECO:0000313" key="14">
    <source>
        <dbReference type="Proteomes" id="UP001219568"/>
    </source>
</evidence>
<comment type="catalytic activity">
    <reaction evidence="10">
        <text>ATP + H2O + H(+)(in) = ADP + phosphate + 2 H(+)(out)</text>
        <dbReference type="Rhea" id="RHEA:20852"/>
        <dbReference type="ChEBI" id="CHEBI:15377"/>
        <dbReference type="ChEBI" id="CHEBI:15378"/>
        <dbReference type="ChEBI" id="CHEBI:30616"/>
        <dbReference type="ChEBI" id="CHEBI:43474"/>
        <dbReference type="ChEBI" id="CHEBI:456216"/>
        <dbReference type="EC" id="7.1.2.1"/>
    </reaction>
</comment>
<sequence>MASISDPERPDIRRSSRISRASLNQDWANLDEYGKLVKYVSTFRDAKAEAQDEGDFVEKRVWYAPWKKRKVHIKKLEGESGKFPDEWTLTDIREGLSSEEIPRRRQRAGWNELSSEKENPIAKVLSYFRGPILYVMELAVLLAAGLDDWVDFGVIIGILCLNAAVGWYQEKQAADVVASLKGDIALRAQVIRDGAQQECLARELVPGDVIIVGEGSVVPADAKVICDFNDPNGWEEFNQLQEQGMLGGGSDSEDQDEEAKKAVEEVNQGDGKSKEENGGQEEPTPPRRRGYPILACDHSAITGESLAVDRYMGDMIFYTTGCKRGKAYAVVQTGARTSFVGRTATMVQSAKGTGHFELVMDNIGTSLLILVMAWILAAWIGGFFRHIPIASPGQQTLLHYTLSLLIIGVPVGLPVVTTTTMAVGAAYLAKKKAIVQKLTAIESLAGVDILCSDKTGTLTANKLSIRDPYVAEGVDIDWMFAVAALASSHNTESLDPIDKVTVLTLRQYPKAREIMRRGWKTEKFTPFDPVSKRIVTVAVCDGVRYTCTKGAPKAVLQLTNCSKETAELYKTKAQEFAHRGFRSLGVAVQKEGEDWVLLGMLPIEAQNLGISVKMLTGDAIAIAKETCKMLALGTKVYNSDKLIHGGLSGAMASDLVEKADGFAEVFPEHKYQVVQMLQERGHLTAMTGDGVNDAPSLKKADCGIAVEGASEAAQTASDIVFLEPGLSTIIDSIKVARQIFHRMKAYIQYRIALCLHLEIYLVTSMIILNESIRVELIVFLALFADLATVAVAYDHASFELRPVEWQLPKIWFISCLLGVLLALGTWVARGTMFLKNGGIIQNWGSIQEVLFLEVALTENWLIFVTRGIDTWPSIHLVTAILGVDTLATIFCLFGWFSNENMKTKPADKFVETRNGWTDIVTVVRIWGYSLGVEVVIALVYFILNKIKWLDNLGRAQRDKGEMKIENMLAHLSRLTLEYEETGKPKGRFCLTASKEEGEAE</sequence>
<dbReference type="SMART" id="SM00831">
    <property type="entry name" value="Cation_ATPase_N"/>
    <property type="match status" value="1"/>
</dbReference>
<keyword evidence="10" id="KW-0375">Hydrogen ion transport</keyword>
<dbReference type="InterPro" id="IPR001757">
    <property type="entry name" value="P_typ_ATPase"/>
</dbReference>
<feature type="transmembrane region" description="Helical" evidence="10">
    <location>
        <begin position="925"/>
        <end position="943"/>
    </location>
</feature>
<dbReference type="SFLD" id="SFLDG00002">
    <property type="entry name" value="C1.7:_P-type_atpase_like"/>
    <property type="match status" value="1"/>
</dbReference>
<dbReference type="NCBIfam" id="TIGR01494">
    <property type="entry name" value="ATPase_P-type"/>
    <property type="match status" value="2"/>
</dbReference>
<dbReference type="PROSITE" id="PS00154">
    <property type="entry name" value="ATPASE_E1_E2"/>
    <property type="match status" value="1"/>
</dbReference>
<keyword evidence="7 10" id="KW-1278">Translocase</keyword>
<dbReference type="Pfam" id="PF00690">
    <property type="entry name" value="Cation_ATPase_N"/>
    <property type="match status" value="1"/>
</dbReference>
<dbReference type="AlphaFoldDB" id="A0AAD6I5Y2"/>
<dbReference type="SUPFAM" id="SSF56784">
    <property type="entry name" value="HAD-like"/>
    <property type="match status" value="1"/>
</dbReference>
<evidence type="ECO:0000256" key="1">
    <source>
        <dbReference type="ARBA" id="ARBA00003417"/>
    </source>
</evidence>
<dbReference type="Pfam" id="PF00702">
    <property type="entry name" value="Hydrolase"/>
    <property type="match status" value="1"/>
</dbReference>
<evidence type="ECO:0000256" key="7">
    <source>
        <dbReference type="ARBA" id="ARBA00022967"/>
    </source>
</evidence>
<comment type="function">
    <text evidence="1">The plasma membrane ATPase of plants and fungi is a hydrogen ion pump. The proton gradient it generates drives the active transport of nutrients by H(+)-symport. The resulting external acidification and/or internal alkinization may mediate growth responses.</text>
</comment>
<dbReference type="InterPro" id="IPR023299">
    <property type="entry name" value="ATPase_P-typ_cyto_dom_N"/>
</dbReference>
<feature type="domain" description="Cation-transporting P-type ATPase N-terminal" evidence="12">
    <location>
        <begin position="85"/>
        <end position="148"/>
    </location>
</feature>